<organism evidence="2 3">
    <name type="scientific">Goodea atripinnis</name>
    <dbReference type="NCBI Taxonomy" id="208336"/>
    <lineage>
        <taxon>Eukaryota</taxon>
        <taxon>Metazoa</taxon>
        <taxon>Chordata</taxon>
        <taxon>Craniata</taxon>
        <taxon>Vertebrata</taxon>
        <taxon>Euteleostomi</taxon>
        <taxon>Actinopterygii</taxon>
        <taxon>Neopterygii</taxon>
        <taxon>Teleostei</taxon>
        <taxon>Neoteleostei</taxon>
        <taxon>Acanthomorphata</taxon>
        <taxon>Ovalentaria</taxon>
        <taxon>Atherinomorphae</taxon>
        <taxon>Cyprinodontiformes</taxon>
        <taxon>Goodeidae</taxon>
        <taxon>Goodea</taxon>
    </lineage>
</organism>
<gene>
    <name evidence="2" type="ORF">GOODEAATRI_030708</name>
</gene>
<dbReference type="EMBL" id="JAHRIO010054919">
    <property type="protein sequence ID" value="MEQ2176702.1"/>
    <property type="molecule type" value="Genomic_DNA"/>
</dbReference>
<proteinExistence type="predicted"/>
<evidence type="ECO:0000313" key="2">
    <source>
        <dbReference type="EMBL" id="MEQ2176702.1"/>
    </source>
</evidence>
<keyword evidence="3" id="KW-1185">Reference proteome</keyword>
<protein>
    <submittedName>
        <fullName evidence="2">Uncharacterized protein</fullName>
    </submittedName>
</protein>
<accession>A0ABV0NZ09</accession>
<reference evidence="2 3" key="1">
    <citation type="submission" date="2021-06" db="EMBL/GenBank/DDBJ databases">
        <authorList>
            <person name="Palmer J.M."/>
        </authorList>
    </citation>
    <scope>NUCLEOTIDE SEQUENCE [LARGE SCALE GENOMIC DNA]</scope>
    <source>
        <strain evidence="2 3">GA_2019</strain>
        <tissue evidence="2">Muscle</tissue>
    </source>
</reference>
<dbReference type="Proteomes" id="UP001476798">
    <property type="component" value="Unassembled WGS sequence"/>
</dbReference>
<feature type="region of interest" description="Disordered" evidence="1">
    <location>
        <begin position="1"/>
        <end position="29"/>
    </location>
</feature>
<evidence type="ECO:0000313" key="3">
    <source>
        <dbReference type="Proteomes" id="UP001476798"/>
    </source>
</evidence>
<evidence type="ECO:0000256" key="1">
    <source>
        <dbReference type="SAM" id="MobiDB-lite"/>
    </source>
</evidence>
<name>A0ABV0NZ09_9TELE</name>
<sequence length="146" mass="16091">MVEELLLGVPRSAGGSCGPNDPSAHRLGRRRNQPLSFQPFLRPYFETAHPCPAHEDHMRGNFLPPRYDYADDSNELVIGIGLHLLFPPKTHHLILSPPVVLAYCLLCSVSVLQPSRLQSVHPVTALTPPNGAGLLIAFLLPAPWFF</sequence>
<comment type="caution">
    <text evidence="2">The sequence shown here is derived from an EMBL/GenBank/DDBJ whole genome shotgun (WGS) entry which is preliminary data.</text>
</comment>